<protein>
    <submittedName>
        <fullName evidence="1">Uncharacterized protein</fullName>
    </submittedName>
</protein>
<dbReference type="GeneID" id="64661955"/>
<dbReference type="AlphaFoldDB" id="A0AAD4DZV1"/>
<reference evidence="1" key="1">
    <citation type="journal article" date="2020" name="New Phytol.">
        <title>Comparative genomics reveals dynamic genome evolution in host specialist ectomycorrhizal fungi.</title>
        <authorList>
            <person name="Lofgren L.A."/>
            <person name="Nguyen N.H."/>
            <person name="Vilgalys R."/>
            <person name="Ruytinx J."/>
            <person name="Liao H.L."/>
            <person name="Branco S."/>
            <person name="Kuo A."/>
            <person name="LaButti K."/>
            <person name="Lipzen A."/>
            <person name="Andreopoulos W."/>
            <person name="Pangilinan J."/>
            <person name="Riley R."/>
            <person name="Hundley H."/>
            <person name="Na H."/>
            <person name="Barry K."/>
            <person name="Grigoriev I.V."/>
            <person name="Stajich J.E."/>
            <person name="Kennedy P.G."/>
        </authorList>
    </citation>
    <scope>NUCLEOTIDE SEQUENCE</scope>
    <source>
        <strain evidence="1">FC203</strain>
    </source>
</reference>
<name>A0AAD4DZV1_9AGAM</name>
<accession>A0AAD4DZV1</accession>
<dbReference type="EMBL" id="JABBWK010000053">
    <property type="protein sequence ID" value="KAG1896717.1"/>
    <property type="molecule type" value="Genomic_DNA"/>
</dbReference>
<comment type="caution">
    <text evidence="1">The sequence shown here is derived from an EMBL/GenBank/DDBJ whole genome shotgun (WGS) entry which is preliminary data.</text>
</comment>
<gene>
    <name evidence="1" type="ORF">F5891DRAFT_1192839</name>
</gene>
<proteinExistence type="predicted"/>
<dbReference type="RefSeq" id="XP_041222293.1">
    <property type="nucleotide sequence ID" value="XM_041367657.1"/>
</dbReference>
<organism evidence="1 2">
    <name type="scientific">Suillus fuscotomentosus</name>
    <dbReference type="NCBI Taxonomy" id="1912939"/>
    <lineage>
        <taxon>Eukaryota</taxon>
        <taxon>Fungi</taxon>
        <taxon>Dikarya</taxon>
        <taxon>Basidiomycota</taxon>
        <taxon>Agaricomycotina</taxon>
        <taxon>Agaricomycetes</taxon>
        <taxon>Agaricomycetidae</taxon>
        <taxon>Boletales</taxon>
        <taxon>Suillineae</taxon>
        <taxon>Suillaceae</taxon>
        <taxon>Suillus</taxon>
    </lineage>
</organism>
<evidence type="ECO:0000313" key="1">
    <source>
        <dbReference type="EMBL" id="KAG1896717.1"/>
    </source>
</evidence>
<dbReference type="Proteomes" id="UP001195769">
    <property type="component" value="Unassembled WGS sequence"/>
</dbReference>
<evidence type="ECO:0000313" key="2">
    <source>
        <dbReference type="Proteomes" id="UP001195769"/>
    </source>
</evidence>
<sequence length="415" mass="45445">MEHATTIIFQLDTSILEFAGREAQQCKFQSTYESGTLHKNTRFDGAHSYFGNHVADYIALNAFQYRTFGEKIQSSHSFQLHYALNTFFLYHSGSDTPSHCFSFGSPILPKDARDIKSPCLVAFGRCNHPGPFVQEYQKFIAPSDLLASTSPPFFECKFPDLGRAIAQHHAALTAANHEDSKFSPSSPITDIGLPMPLPSPPHIGRQPISPLSLGEGTLVNIKTEPVGTDSLLLQASAAPQQQQPQPSTPDLFPVPQVPSQTRMITSPAQVTLIPATGRTGHMEAGDVSSFNRLVFSMLFRLFSLPTSDQSQAFSDTHPSIPTDSGRAPFALVLPTRASTPFSEQQPPLNLRVPGTSQLFMHVEVYECFPPSSPTMSDCSSSELSSPFVMLLDPNLPMSIADRIINSSDEVFNELI</sequence>
<keyword evidence="2" id="KW-1185">Reference proteome</keyword>